<dbReference type="GO" id="GO:0046872">
    <property type="term" value="F:metal ion binding"/>
    <property type="evidence" value="ECO:0007669"/>
    <property type="project" value="UniProtKB-KW"/>
</dbReference>
<evidence type="ECO:0000256" key="2">
    <source>
        <dbReference type="ARBA" id="ARBA00022553"/>
    </source>
</evidence>
<proteinExistence type="predicted"/>
<keyword evidence="2" id="KW-0597">Phosphoprotein</keyword>
<accession>A0A7S4RJW4</accession>
<dbReference type="AlphaFoldDB" id="A0A7S4RJW4"/>
<reference evidence="8" key="1">
    <citation type="submission" date="2021-01" db="EMBL/GenBank/DDBJ databases">
        <authorList>
            <person name="Corre E."/>
            <person name="Pelletier E."/>
            <person name="Niang G."/>
            <person name="Scheremetjew M."/>
            <person name="Finn R."/>
            <person name="Kale V."/>
            <person name="Holt S."/>
            <person name="Cochrane G."/>
            <person name="Meng A."/>
            <person name="Brown T."/>
            <person name="Cohen L."/>
        </authorList>
    </citation>
    <scope>NUCLEOTIDE SEQUENCE</scope>
    <source>
        <strain evidence="8">GSO104</strain>
    </source>
</reference>
<dbReference type="GO" id="GO:0005975">
    <property type="term" value="P:carbohydrate metabolic process"/>
    <property type="evidence" value="ECO:0007669"/>
    <property type="project" value="InterPro"/>
</dbReference>
<sequence>MVTASHLPEDRNGFKMFTKNGGFSKKDIQTMTDLAILEARGLHDTGIIPPSSGPAAVMCSERVHFMKHYIQTLQDAIIRESSVEDDSSLPLAGLRIVLNAGNGSGSFFNNLLQKLGADVSSSFNLNPDGTFPDGVPNPENNKMIEKTLRACEECKADIGIMFDTDADRCGFVVPRTVTPTSSSDYEALNKNRLIALLSVIFSNTSPGSTIVTDSTTSEGLSDFITNNLGLVHNRYLRGYANVIGKAKEITESGEAIAEMAIETSGHCAMRENGYLDDGTYTAVKVIGLLSRISRSSNADDRVSLLDLISDMKEMEVEKEVRLNVLDGSIQTTTQVFGHIANIVEDACTGGNGSEKVTEWELDSENLEGVRVRTGNGGFFMLRRSLHDPVISIMVEGTSPHDVQTFFERLYNLLQRNKEITGAVELSVLQN</sequence>
<evidence type="ECO:0000313" key="8">
    <source>
        <dbReference type="EMBL" id="CAE4615786.1"/>
    </source>
</evidence>
<dbReference type="Pfam" id="PF02880">
    <property type="entry name" value="PGM_PMM_III"/>
    <property type="match status" value="1"/>
</dbReference>
<feature type="domain" description="Alpha-D-phosphohexomutase alpha/beta/alpha" evidence="6">
    <location>
        <begin position="86"/>
        <end position="172"/>
    </location>
</feature>
<dbReference type="GO" id="GO:0004615">
    <property type="term" value="F:phosphomannomutase activity"/>
    <property type="evidence" value="ECO:0007669"/>
    <property type="project" value="TreeGrafter"/>
</dbReference>
<comment type="cofactor">
    <cofactor evidence="1">
        <name>Mg(2+)</name>
        <dbReference type="ChEBI" id="CHEBI:18420"/>
    </cofactor>
</comment>
<dbReference type="InterPro" id="IPR005846">
    <property type="entry name" value="A-D-PHexomutase_a/b/a-III"/>
</dbReference>
<dbReference type="Gene3D" id="3.40.120.10">
    <property type="entry name" value="Alpha-D-Glucose-1,6-Bisphosphate, subunit A, domain 3"/>
    <property type="match status" value="3"/>
</dbReference>
<evidence type="ECO:0000256" key="4">
    <source>
        <dbReference type="ARBA" id="ARBA00022842"/>
    </source>
</evidence>
<dbReference type="PRINTS" id="PR00509">
    <property type="entry name" value="PGMPMM"/>
</dbReference>
<keyword evidence="3" id="KW-0479">Metal-binding</keyword>
<organism evidence="8">
    <name type="scientific">Ditylum brightwellii</name>
    <dbReference type="NCBI Taxonomy" id="49249"/>
    <lineage>
        <taxon>Eukaryota</taxon>
        <taxon>Sar</taxon>
        <taxon>Stramenopiles</taxon>
        <taxon>Ochrophyta</taxon>
        <taxon>Bacillariophyta</taxon>
        <taxon>Mediophyceae</taxon>
        <taxon>Lithodesmiophycidae</taxon>
        <taxon>Lithodesmiales</taxon>
        <taxon>Lithodesmiaceae</taxon>
        <taxon>Ditylum</taxon>
    </lineage>
</organism>
<dbReference type="InterPro" id="IPR036900">
    <property type="entry name" value="A-D-PHexomutase_C_sf"/>
</dbReference>
<dbReference type="Pfam" id="PF02879">
    <property type="entry name" value="PGM_PMM_II"/>
    <property type="match status" value="1"/>
</dbReference>
<dbReference type="InterPro" id="IPR016055">
    <property type="entry name" value="A-D-PHexomutase_a/b/a-I/II/III"/>
</dbReference>
<evidence type="ECO:0000256" key="1">
    <source>
        <dbReference type="ARBA" id="ARBA00001946"/>
    </source>
</evidence>
<dbReference type="InterPro" id="IPR005841">
    <property type="entry name" value="Alpha-D-phosphohexomutase_SF"/>
</dbReference>
<name>A0A7S4RJW4_9STRA</name>
<dbReference type="PANTHER" id="PTHR42946:SF1">
    <property type="entry name" value="PHOSPHOGLUCOMUTASE (ALPHA-D-GLUCOSE-1,6-BISPHOSPHATE-DEPENDENT)"/>
    <property type="match status" value="1"/>
</dbReference>
<gene>
    <name evidence="8" type="ORF">DBRI00130_LOCUS19403</name>
</gene>
<dbReference type="InterPro" id="IPR005845">
    <property type="entry name" value="A-D-PHexomutase_a/b/a-II"/>
</dbReference>
<evidence type="ECO:0000259" key="6">
    <source>
        <dbReference type="Pfam" id="PF02879"/>
    </source>
</evidence>
<dbReference type="InterPro" id="IPR050060">
    <property type="entry name" value="Phosphoglucosamine_mutase"/>
</dbReference>
<dbReference type="SUPFAM" id="SSF53738">
    <property type="entry name" value="Phosphoglucomutase, first 3 domains"/>
    <property type="match status" value="3"/>
</dbReference>
<evidence type="ECO:0000256" key="5">
    <source>
        <dbReference type="ARBA" id="ARBA00023235"/>
    </source>
</evidence>
<dbReference type="EMBL" id="HBNS01024623">
    <property type="protein sequence ID" value="CAE4615786.1"/>
    <property type="molecule type" value="Transcribed_RNA"/>
</dbReference>
<evidence type="ECO:0000256" key="3">
    <source>
        <dbReference type="ARBA" id="ARBA00022723"/>
    </source>
</evidence>
<dbReference type="Gene3D" id="3.30.310.50">
    <property type="entry name" value="Alpha-D-phosphohexomutase, C-terminal domain"/>
    <property type="match status" value="1"/>
</dbReference>
<dbReference type="PANTHER" id="PTHR42946">
    <property type="entry name" value="PHOSPHOHEXOSE MUTASE"/>
    <property type="match status" value="1"/>
</dbReference>
<keyword evidence="5" id="KW-0413">Isomerase</keyword>
<dbReference type="SUPFAM" id="SSF55957">
    <property type="entry name" value="Phosphoglucomutase, C-terminal domain"/>
    <property type="match status" value="1"/>
</dbReference>
<evidence type="ECO:0008006" key="9">
    <source>
        <dbReference type="Google" id="ProtNLM"/>
    </source>
</evidence>
<keyword evidence="4" id="KW-0460">Magnesium</keyword>
<protein>
    <recommendedName>
        <fullName evidence="9">Alpha-D-phosphohexomutase alpha/beta/alpha domain-containing protein</fullName>
    </recommendedName>
</protein>
<evidence type="ECO:0000259" key="7">
    <source>
        <dbReference type="Pfam" id="PF02880"/>
    </source>
</evidence>
<feature type="domain" description="Alpha-D-phosphohexomutase alpha/beta/alpha" evidence="7">
    <location>
        <begin position="191"/>
        <end position="292"/>
    </location>
</feature>